<organism evidence="2 3">
    <name type="scientific">Mycolicibacterium lutetiense</name>
    <dbReference type="NCBI Taxonomy" id="1641992"/>
    <lineage>
        <taxon>Bacteria</taxon>
        <taxon>Bacillati</taxon>
        <taxon>Actinomycetota</taxon>
        <taxon>Actinomycetes</taxon>
        <taxon>Mycobacteriales</taxon>
        <taxon>Mycobacteriaceae</taxon>
        <taxon>Mycolicibacterium</taxon>
    </lineage>
</organism>
<evidence type="ECO:0000313" key="2">
    <source>
        <dbReference type="EMBL" id="MBP2454780.1"/>
    </source>
</evidence>
<dbReference type="Proteomes" id="UP000694460">
    <property type="component" value="Unassembled WGS sequence"/>
</dbReference>
<protein>
    <recommendedName>
        <fullName evidence="4">Secreted protein</fullName>
    </recommendedName>
</protein>
<evidence type="ECO:0008006" key="4">
    <source>
        <dbReference type="Google" id="ProtNLM"/>
    </source>
</evidence>
<evidence type="ECO:0000313" key="3">
    <source>
        <dbReference type="Proteomes" id="UP000694460"/>
    </source>
</evidence>
<gene>
    <name evidence="2" type="ORF">JOF57_004693</name>
</gene>
<accession>A0ABS4ZZB8</accession>
<sequence>MTAVRFPARRWLASIAGVLGVMIAGAVPVQAAPPPSPFPDMGDVTAWYDRLEPDQFFLPDRPGVWFVAPSGLNCGIWVWGSFGCTGDIPGAPPGDNHIAWYNGNRAVHHGWTAAIQFPAGQAVRPLPPRSYVTYESTTCATTPDGNIYCEHGANKFFITPQGTWFKAWNDRRSQVCNAYGSCLPDW</sequence>
<dbReference type="EMBL" id="JAGIOP010000002">
    <property type="protein sequence ID" value="MBP2454780.1"/>
    <property type="molecule type" value="Genomic_DNA"/>
</dbReference>
<feature type="signal peptide" evidence="1">
    <location>
        <begin position="1"/>
        <end position="31"/>
    </location>
</feature>
<keyword evidence="1" id="KW-0732">Signal</keyword>
<proteinExistence type="predicted"/>
<name>A0ABS4ZZB8_9MYCO</name>
<keyword evidence="3" id="KW-1185">Reference proteome</keyword>
<reference evidence="2 3" key="1">
    <citation type="submission" date="2021-03" db="EMBL/GenBank/DDBJ databases">
        <title>Sequencing the genomes of 1000 actinobacteria strains.</title>
        <authorList>
            <person name="Klenk H.-P."/>
        </authorList>
    </citation>
    <scope>NUCLEOTIDE SEQUENCE [LARGE SCALE GENOMIC DNA]</scope>
    <source>
        <strain evidence="2 3">DSM 46713</strain>
    </source>
</reference>
<evidence type="ECO:0000256" key="1">
    <source>
        <dbReference type="SAM" id="SignalP"/>
    </source>
</evidence>
<dbReference type="RefSeq" id="WP_209920525.1">
    <property type="nucleotide sequence ID" value="NZ_JAGIOP010000002.1"/>
</dbReference>
<comment type="caution">
    <text evidence="2">The sequence shown here is derived from an EMBL/GenBank/DDBJ whole genome shotgun (WGS) entry which is preliminary data.</text>
</comment>
<feature type="chain" id="PRO_5047487452" description="Secreted protein" evidence="1">
    <location>
        <begin position="32"/>
        <end position="186"/>
    </location>
</feature>